<accession>A0ABP1G4F2</accession>
<comment type="caution">
    <text evidence="1">The sequence shown here is derived from an EMBL/GenBank/DDBJ whole genome shotgun (WGS) entry which is preliminary data.</text>
</comment>
<keyword evidence="2" id="KW-1185">Reference proteome</keyword>
<reference evidence="1 2" key="1">
    <citation type="submission" date="2024-06" db="EMBL/GenBank/DDBJ databases">
        <authorList>
            <person name="Kraege A."/>
            <person name="Thomma B."/>
        </authorList>
    </citation>
    <scope>NUCLEOTIDE SEQUENCE [LARGE SCALE GENOMIC DNA]</scope>
</reference>
<sequence length="369" mass="42549">MLMLMLNKGSAAHDFLSPMPHILSMSVNPDTELRDRSCGSCNQSALAISCCGLCAFWENPLSQHAGAKNNFEGQCSARKVERLLQDLRGRGIDLEAFEPEHLFEQIKGRTVWLIGDSQASYWFLAMECFLKKYLVSDLRQQPTEFIEANMWLIKYVEELPHRGSKRAEPRPAMCTVYQEGTRLCFIRIHKIEEVAHPVLRVLKRTVPNFHRDIAIVNAGLHYGVGDPAYRDNLEYFARFVREHRSELATILWKDTSPQHFGWENGHFWWFDNSKGGSAGGPRLDKCRAFTEEELASQEVQEGGWFNQVAFEVMRASAINIFNAYNETLPLWDFHLKQGDCTHFCNPSGYELWTYLLKEKLFHLKPWLAP</sequence>
<organism evidence="1 2">
    <name type="scientific">Coccomyxa viridis</name>
    <dbReference type="NCBI Taxonomy" id="1274662"/>
    <lineage>
        <taxon>Eukaryota</taxon>
        <taxon>Viridiplantae</taxon>
        <taxon>Chlorophyta</taxon>
        <taxon>core chlorophytes</taxon>
        <taxon>Trebouxiophyceae</taxon>
        <taxon>Trebouxiophyceae incertae sedis</taxon>
        <taxon>Coccomyxaceae</taxon>
        <taxon>Coccomyxa</taxon>
    </lineage>
</organism>
<dbReference type="Proteomes" id="UP001497392">
    <property type="component" value="Unassembled WGS sequence"/>
</dbReference>
<proteinExistence type="predicted"/>
<evidence type="ECO:0000313" key="1">
    <source>
        <dbReference type="EMBL" id="CAL5227105.1"/>
    </source>
</evidence>
<gene>
    <name evidence="1" type="primary">g10011</name>
    <name evidence="1" type="ORF">VP750_LOCUS9011</name>
</gene>
<evidence type="ECO:0000313" key="2">
    <source>
        <dbReference type="Proteomes" id="UP001497392"/>
    </source>
</evidence>
<protein>
    <submittedName>
        <fullName evidence="1">G10011 protein</fullName>
    </submittedName>
</protein>
<name>A0ABP1G4F2_9CHLO</name>
<dbReference type="EMBL" id="CAXHTA020000017">
    <property type="protein sequence ID" value="CAL5227105.1"/>
    <property type="molecule type" value="Genomic_DNA"/>
</dbReference>